<dbReference type="Pfam" id="PF01987">
    <property type="entry name" value="AIM24"/>
    <property type="match status" value="1"/>
</dbReference>
<organism evidence="1">
    <name type="scientific">freshwater metagenome</name>
    <dbReference type="NCBI Taxonomy" id="449393"/>
    <lineage>
        <taxon>unclassified sequences</taxon>
        <taxon>metagenomes</taxon>
        <taxon>ecological metagenomes</taxon>
    </lineage>
</organism>
<proteinExistence type="predicted"/>
<dbReference type="PANTHER" id="PTHR38074">
    <property type="entry name" value="ALTERED INHERITANCE OF MITOCHONDRIA PROTEIN 24, MITOCHONDRIAL"/>
    <property type="match status" value="1"/>
</dbReference>
<evidence type="ECO:0000313" key="1">
    <source>
        <dbReference type="EMBL" id="CAB4921412.1"/>
    </source>
</evidence>
<dbReference type="Gene3D" id="3.60.160.10">
    <property type="entry name" value="Mitochondrial biogenesis AIM24"/>
    <property type="match status" value="1"/>
</dbReference>
<protein>
    <submittedName>
        <fullName evidence="1">Unannotated protein</fullName>
    </submittedName>
</protein>
<dbReference type="InterPro" id="IPR016031">
    <property type="entry name" value="Trp_RNA-bd_attenuator-like_dom"/>
</dbReference>
<gene>
    <name evidence="1" type="ORF">UFOPK3662_00636</name>
</gene>
<accession>A0A6J7HPP2</accession>
<reference evidence="1" key="1">
    <citation type="submission" date="2020-05" db="EMBL/GenBank/DDBJ databases">
        <authorList>
            <person name="Chiriac C."/>
            <person name="Salcher M."/>
            <person name="Ghai R."/>
            <person name="Kavagutti S V."/>
        </authorList>
    </citation>
    <scope>NUCLEOTIDE SEQUENCE</scope>
</reference>
<dbReference type="InterPro" id="IPR036983">
    <property type="entry name" value="AIM24_sf"/>
</dbReference>
<dbReference type="SUPFAM" id="SSF51219">
    <property type="entry name" value="TRAP-like"/>
    <property type="match status" value="1"/>
</dbReference>
<sequence>MRSELFDQANREDTTAERFSLHHRKTLRVVLGEPVLAAKGSMVAYQGQVSFEHKSAGSIGKMMRRLVTSEDTPLMTVAGQGEVFFADAAKDVFLVGLEGDGLSVNGSALLAMDASLEYDVHRVKGAGMMSGGMFNTLVQGHGTVALTCDGQPLILDCSQTPTFVDINAAVCWTAGLVPQVVNSMNMKSMLRGGTGEAFQYAFQGPGFVVVQPSEGPVVPPHSHGSGG</sequence>
<dbReference type="EMBL" id="CAFBMW010000004">
    <property type="protein sequence ID" value="CAB4921412.1"/>
    <property type="molecule type" value="Genomic_DNA"/>
</dbReference>
<dbReference type="PANTHER" id="PTHR38074:SF1">
    <property type="entry name" value="ALTERED INHERITANCE OF MITOCHONDRIA PROTEIN 24, MITOCHONDRIAL"/>
    <property type="match status" value="1"/>
</dbReference>
<name>A0A6J7HPP2_9ZZZZ</name>
<dbReference type="AlphaFoldDB" id="A0A6J7HPP2"/>
<dbReference type="InterPro" id="IPR002838">
    <property type="entry name" value="AIM24"/>
</dbReference>